<evidence type="ECO:0000313" key="2">
    <source>
        <dbReference type="EMBL" id="RZT67146.1"/>
    </source>
</evidence>
<feature type="domain" description="HTH araC/xylS-type" evidence="1">
    <location>
        <begin position="218"/>
        <end position="302"/>
    </location>
</feature>
<evidence type="ECO:0000259" key="1">
    <source>
        <dbReference type="PROSITE" id="PS01124"/>
    </source>
</evidence>
<dbReference type="SMART" id="SM00342">
    <property type="entry name" value="HTH_ARAC"/>
    <property type="match status" value="1"/>
</dbReference>
<dbReference type="Pfam" id="PF12833">
    <property type="entry name" value="HTH_18"/>
    <property type="match status" value="1"/>
</dbReference>
<dbReference type="Gene3D" id="1.10.10.60">
    <property type="entry name" value="Homeodomain-like"/>
    <property type="match status" value="1"/>
</dbReference>
<keyword evidence="3" id="KW-1185">Reference proteome</keyword>
<dbReference type="GO" id="GO:0003700">
    <property type="term" value="F:DNA-binding transcription factor activity"/>
    <property type="evidence" value="ECO:0007669"/>
    <property type="project" value="InterPro"/>
</dbReference>
<dbReference type="PROSITE" id="PS01124">
    <property type="entry name" value="HTH_ARAC_FAMILY_2"/>
    <property type="match status" value="1"/>
</dbReference>
<dbReference type="EMBL" id="SHKI01000003">
    <property type="protein sequence ID" value="RZT67146.1"/>
    <property type="molecule type" value="Genomic_DNA"/>
</dbReference>
<dbReference type="InterPro" id="IPR018060">
    <property type="entry name" value="HTH_AraC"/>
</dbReference>
<accession>A0A4Q7U162</accession>
<reference evidence="2 3" key="1">
    <citation type="journal article" date="2015" name="Stand. Genomic Sci.">
        <title>Genomic Encyclopedia of Bacterial and Archaeal Type Strains, Phase III: the genomes of soil and plant-associated and newly described type strains.</title>
        <authorList>
            <person name="Whitman W.B."/>
            <person name="Woyke T."/>
            <person name="Klenk H.P."/>
            <person name="Zhou Y."/>
            <person name="Lilburn T.G."/>
            <person name="Beck B.J."/>
            <person name="De Vos P."/>
            <person name="Vandamme P."/>
            <person name="Eisen J.A."/>
            <person name="Garrity G."/>
            <person name="Hugenholtz P."/>
            <person name="Kyrpides N.C."/>
        </authorList>
    </citation>
    <scope>NUCLEOTIDE SEQUENCE [LARGE SCALE GENOMIC DNA]</scope>
    <source>
        <strain evidence="2 3">RF6</strain>
    </source>
</reference>
<organism evidence="2 3">
    <name type="scientific">Leucobacter luti</name>
    <dbReference type="NCBI Taxonomy" id="340320"/>
    <lineage>
        <taxon>Bacteria</taxon>
        <taxon>Bacillati</taxon>
        <taxon>Actinomycetota</taxon>
        <taxon>Actinomycetes</taxon>
        <taxon>Micrococcales</taxon>
        <taxon>Microbacteriaceae</taxon>
        <taxon>Leucobacter</taxon>
    </lineage>
</organism>
<gene>
    <name evidence="2" type="ORF">EV139_1281</name>
</gene>
<name>A0A4Q7U162_9MICO</name>
<keyword evidence="2" id="KW-0238">DNA-binding</keyword>
<dbReference type="RefSeq" id="WP_157993005.1">
    <property type="nucleotide sequence ID" value="NZ_QYAG01000001.1"/>
</dbReference>
<dbReference type="OrthoDB" id="4944076at2"/>
<dbReference type="GO" id="GO:0043565">
    <property type="term" value="F:sequence-specific DNA binding"/>
    <property type="evidence" value="ECO:0007669"/>
    <property type="project" value="InterPro"/>
</dbReference>
<comment type="caution">
    <text evidence="2">The sequence shown here is derived from an EMBL/GenBank/DDBJ whole genome shotgun (WGS) entry which is preliminary data.</text>
</comment>
<evidence type="ECO:0000313" key="3">
    <source>
        <dbReference type="Proteomes" id="UP000291832"/>
    </source>
</evidence>
<sequence length="337" mass="35067">MAPRRRRDDDRGFLRFDVHGQRPDDLLQSGRLRDLLSHARIEVTAFAEQPPLSARIAQFSDVTLGHARMAGFRGSWDRVAASSDRALILLVKQGSLRVTGPDGTVRAGGGAFLLFPGLGPITAESADELTDVTYLTFPARLTAVWPEPGSASLVHSEELGIPAAAFAPAAAFVASVCALSIADVPEGGPLQSVAEEVARSVVELCAGARGRASESLYGAAMTMIRRSYDAPSLNGEAIAAALGVSVRTLQGAFQSEGRTVAGVIRQVRAVAAVQLRHEQPGISQARIAALTGFGSVDSLQRAVSLGVAEHATPGAAEHATLGAAEAVSPVPETPGVR</sequence>
<dbReference type="AlphaFoldDB" id="A0A4Q7U162"/>
<proteinExistence type="predicted"/>
<dbReference type="Proteomes" id="UP000291832">
    <property type="component" value="Unassembled WGS sequence"/>
</dbReference>
<protein>
    <submittedName>
        <fullName evidence="2">AraC-like DNA-binding protein</fullName>
    </submittedName>
</protein>